<dbReference type="Gene3D" id="1.10.10.1050">
    <property type="entry name" value="Dcp2, box A domain"/>
    <property type="match status" value="1"/>
</dbReference>
<feature type="region of interest" description="Disordered" evidence="9">
    <location>
        <begin position="502"/>
        <end position="544"/>
    </location>
</feature>
<feature type="compositionally biased region" description="Gly residues" evidence="9">
    <location>
        <begin position="1016"/>
        <end position="1030"/>
    </location>
</feature>
<dbReference type="GO" id="GO:0000932">
    <property type="term" value="C:P-body"/>
    <property type="evidence" value="ECO:0007669"/>
    <property type="project" value="TreeGrafter"/>
</dbReference>
<accession>A0A0D6ES25</accession>
<feature type="compositionally biased region" description="Pro residues" evidence="9">
    <location>
        <begin position="406"/>
        <end position="417"/>
    </location>
</feature>
<protein>
    <submittedName>
        <fullName evidence="11">SPOSA6832_04597-mRNA-1:cds</fullName>
    </submittedName>
</protein>
<organism evidence="11 12">
    <name type="scientific">Sporidiobolus salmonicolor</name>
    <name type="common">Yeast-like fungus</name>
    <name type="synonym">Sporobolomyces salmonicolor</name>
    <dbReference type="NCBI Taxonomy" id="5005"/>
    <lineage>
        <taxon>Eukaryota</taxon>
        <taxon>Fungi</taxon>
        <taxon>Dikarya</taxon>
        <taxon>Basidiomycota</taxon>
        <taxon>Pucciniomycotina</taxon>
        <taxon>Microbotryomycetes</taxon>
        <taxon>Sporidiobolales</taxon>
        <taxon>Sporidiobolaceae</taxon>
        <taxon>Sporobolomyces</taxon>
    </lineage>
</organism>
<dbReference type="FunFam" id="3.90.79.10:FF:000003">
    <property type="entry name" value="M7GpppN-mRNA hydrolase isoform 2"/>
    <property type="match status" value="1"/>
</dbReference>
<dbReference type="PANTHER" id="PTHR23114:SF17">
    <property type="entry name" value="M7GPPPN-MRNA HYDROLASE"/>
    <property type="match status" value="1"/>
</dbReference>
<name>A0A0D6ES25_SPOSA</name>
<dbReference type="AlphaFoldDB" id="A0A0D6ES25"/>
<dbReference type="SMART" id="SM01125">
    <property type="entry name" value="DCP2"/>
    <property type="match status" value="1"/>
</dbReference>
<dbReference type="GO" id="GO:0003723">
    <property type="term" value="F:RNA binding"/>
    <property type="evidence" value="ECO:0007669"/>
    <property type="project" value="UniProtKB-KW"/>
</dbReference>
<comment type="subcellular location">
    <subcellularLocation>
        <location evidence="2">Cytoplasm</location>
    </subcellularLocation>
</comment>
<evidence type="ECO:0000256" key="6">
    <source>
        <dbReference type="ARBA" id="ARBA00022801"/>
    </source>
</evidence>
<dbReference type="InterPro" id="IPR007722">
    <property type="entry name" value="DCP2_BoxA"/>
</dbReference>
<dbReference type="Pfam" id="PF00293">
    <property type="entry name" value="NUDIX"/>
    <property type="match status" value="1"/>
</dbReference>
<feature type="region of interest" description="Disordered" evidence="9">
    <location>
        <begin position="1016"/>
        <end position="1041"/>
    </location>
</feature>
<dbReference type="Proteomes" id="UP000243876">
    <property type="component" value="Unassembled WGS sequence"/>
</dbReference>
<evidence type="ECO:0000256" key="3">
    <source>
        <dbReference type="ARBA" id="ARBA00005279"/>
    </source>
</evidence>
<feature type="region of interest" description="Disordered" evidence="9">
    <location>
        <begin position="784"/>
        <end position="829"/>
    </location>
</feature>
<dbReference type="InterPro" id="IPR020084">
    <property type="entry name" value="NUDIX_hydrolase_CS"/>
</dbReference>
<dbReference type="InterPro" id="IPR044099">
    <property type="entry name" value="Dcp2_NUDIX"/>
</dbReference>
<comment type="similarity">
    <text evidence="3">Belongs to the Nudix hydrolase family. DCP2 subfamily.</text>
</comment>
<reference evidence="12" key="1">
    <citation type="submission" date="2015-02" db="EMBL/GenBank/DDBJ databases">
        <authorList>
            <person name="Gon?alves P."/>
        </authorList>
    </citation>
    <scope>NUCLEOTIDE SEQUENCE [LARGE SCALE GENOMIC DNA]</scope>
</reference>
<evidence type="ECO:0000256" key="5">
    <source>
        <dbReference type="ARBA" id="ARBA00022723"/>
    </source>
</evidence>
<evidence type="ECO:0000256" key="4">
    <source>
        <dbReference type="ARBA" id="ARBA00022490"/>
    </source>
</evidence>
<feature type="domain" description="Nudix hydrolase" evidence="10">
    <location>
        <begin position="136"/>
        <end position="279"/>
    </location>
</feature>
<evidence type="ECO:0000313" key="12">
    <source>
        <dbReference type="Proteomes" id="UP000243876"/>
    </source>
</evidence>
<keyword evidence="4" id="KW-0963">Cytoplasm</keyword>
<feature type="region of interest" description="Disordered" evidence="9">
    <location>
        <begin position="307"/>
        <end position="378"/>
    </location>
</feature>
<dbReference type="SUPFAM" id="SSF140586">
    <property type="entry name" value="Dcp2 domain-like"/>
    <property type="match status" value="1"/>
</dbReference>
<evidence type="ECO:0000256" key="9">
    <source>
        <dbReference type="SAM" id="MobiDB-lite"/>
    </source>
</evidence>
<feature type="region of interest" description="Disordered" evidence="9">
    <location>
        <begin position="575"/>
        <end position="636"/>
    </location>
</feature>
<evidence type="ECO:0000313" key="11">
    <source>
        <dbReference type="EMBL" id="CEQ42744.1"/>
    </source>
</evidence>
<sequence length="1041" mass="112971">MASYPYPAHPPPAPLQSSFHTLTLEHTLEDLCARFIVNLPAEELESMDRVCFQIEQAHWYYEDFIRPAALNPSLLPSYGLKAFSLLMFRSCPLLHDVRSASRLPPPIRGARTDHERETQLVPSHAKIWNSFMAYKERVPVCGAILISEYWDKVLLVKGWTKGSSWSFPRGKINKEEPEAMCAVREVLEETGFDLTAAFPSYQLQPGYVEDEGAERIPYYVELVIKEQKIRLYFIPGVREDTRFATRTRKEISKIDWFRLNDLPTWSKDKKGKSRTKAQLEGKQAKFYMVTPFISHLKLWIDRNKPKNLPVRDPNALPRPLSPEHCPPQHGRPLPPTPYSGVHPDDATYHLPSEAELGDSTSAEADSTEDEDDPPALRRGFEAPQTFETTRQGTAALQALFFGSPPAAEPLPLSPPSKPSSSFEAASTPPHVAYERQSTFLQPKPKASSQRTKLLELLSDPAASPPPPLLPAHGPGSRLPVRTDGSGSLLGLLNSVHLSSDGSAAALTPRRTHSSRPGSSASSASQPHSILFADSQPPPEAAGFGLTHVPVEHERDEDERQEKHNALLRALFTVATRSPPTPPPAHHTELDYEEQGRHGGGVQRSTPSEIQELFKGPPRRRASTPLSVNGGQTDAHGWPVVSREASRVADDAAWKNELDGLWRRFSPSAFEAADAWRPEPHAQATLATTSDLYSMMPNEQLPSPMSLARVPPSPSGIHSLSDRTSESSGRPAPTPGGSLLSILNGAGGERGPRQGRSPASAYALGNEEAARDPLEMLREYRAKQERAQYAKVPPPPPPQQQQQQQQHYSPPQVPAAPPQQHYSPPGMSDTVLQPAAYAQAQPQMAYAAAQPSSLPPQGYPSGSVFPSLHRQHAAYAPPPQQLAQGYPVLPPHPQHHLAPPFPPPQYQQPAAAYPDYPSAYAPFPALVQPTLPPLGYPHLPQQAYMPVTQPPPFLPLPSPHPPHAPSEFHVPPAPHTTTGGYPAPAHQAFPLPPAAASPLAPVQAGLAAAFASGSGPVPGGAGAGAGAGGTSGKLLGLLNAKS</sequence>
<feature type="compositionally biased region" description="Basic and acidic residues" evidence="9">
    <location>
        <begin position="585"/>
        <end position="596"/>
    </location>
</feature>
<dbReference type="PROSITE" id="PS51462">
    <property type="entry name" value="NUDIX"/>
    <property type="match status" value="1"/>
</dbReference>
<dbReference type="GO" id="GO:0000184">
    <property type="term" value="P:nuclear-transcribed mRNA catabolic process, nonsense-mediated decay"/>
    <property type="evidence" value="ECO:0007669"/>
    <property type="project" value="InterPro"/>
</dbReference>
<dbReference type="OrthoDB" id="18996at2759"/>
<dbReference type="EMBL" id="CENE01000034">
    <property type="protein sequence ID" value="CEQ42744.1"/>
    <property type="molecule type" value="Genomic_DNA"/>
</dbReference>
<dbReference type="GO" id="GO:0140933">
    <property type="term" value="F:5'-(N(7)-methylguanosine 5'-triphospho)-[mRNA] hydrolase activity"/>
    <property type="evidence" value="ECO:0007669"/>
    <property type="project" value="InterPro"/>
</dbReference>
<feature type="region of interest" description="Disordered" evidence="9">
    <location>
        <begin position="694"/>
        <end position="766"/>
    </location>
</feature>
<feature type="non-terminal residue" evidence="11">
    <location>
        <position position="1"/>
    </location>
</feature>
<dbReference type="SUPFAM" id="SSF55811">
    <property type="entry name" value="Nudix"/>
    <property type="match status" value="1"/>
</dbReference>
<evidence type="ECO:0000256" key="8">
    <source>
        <dbReference type="ARBA" id="ARBA00023211"/>
    </source>
</evidence>
<feature type="region of interest" description="Disordered" evidence="9">
    <location>
        <begin position="879"/>
        <end position="908"/>
    </location>
</feature>
<dbReference type="Gene3D" id="3.90.79.10">
    <property type="entry name" value="Nucleoside Triphosphate Pyrophosphohydrolase"/>
    <property type="match status" value="1"/>
</dbReference>
<evidence type="ECO:0000259" key="10">
    <source>
        <dbReference type="PROSITE" id="PS51462"/>
    </source>
</evidence>
<proteinExistence type="inferred from homology"/>
<dbReference type="InterPro" id="IPR000086">
    <property type="entry name" value="NUDIX_hydrolase_dom"/>
</dbReference>
<keyword evidence="6" id="KW-0378">Hydrolase</keyword>
<dbReference type="InterPro" id="IPR015797">
    <property type="entry name" value="NUDIX_hydrolase-like_dom_sf"/>
</dbReference>
<evidence type="ECO:0000256" key="1">
    <source>
        <dbReference type="ARBA" id="ARBA00001936"/>
    </source>
</evidence>
<dbReference type="CDD" id="cd03672">
    <property type="entry name" value="NUDIX_Dcp2p_Nudt20"/>
    <property type="match status" value="1"/>
</dbReference>
<keyword evidence="7" id="KW-0694">RNA-binding</keyword>
<keyword evidence="12" id="KW-1185">Reference proteome</keyword>
<feature type="compositionally biased region" description="Low complexity" evidence="9">
    <location>
        <begin position="514"/>
        <end position="528"/>
    </location>
</feature>
<feature type="region of interest" description="Disordered" evidence="9">
    <location>
        <begin position="458"/>
        <end position="482"/>
    </location>
</feature>
<dbReference type="PROSITE" id="PS00893">
    <property type="entry name" value="NUDIX_BOX"/>
    <property type="match status" value="1"/>
</dbReference>
<dbReference type="GO" id="GO:0030145">
    <property type="term" value="F:manganese ion binding"/>
    <property type="evidence" value="ECO:0007669"/>
    <property type="project" value="InterPro"/>
</dbReference>
<feature type="compositionally biased region" description="Low complexity" evidence="9">
    <location>
        <begin position="799"/>
        <end position="809"/>
    </location>
</feature>
<comment type="cofactor">
    <cofactor evidence="1">
        <name>Mn(2+)</name>
        <dbReference type="ChEBI" id="CHEBI:29035"/>
    </cofactor>
</comment>
<gene>
    <name evidence="11" type="primary">SPOSA6832_04597</name>
</gene>
<keyword evidence="8" id="KW-0464">Manganese</keyword>
<evidence type="ECO:0000256" key="2">
    <source>
        <dbReference type="ARBA" id="ARBA00004496"/>
    </source>
</evidence>
<keyword evidence="5" id="KW-0479">Metal-binding</keyword>
<feature type="region of interest" description="Disordered" evidence="9">
    <location>
        <begin position="405"/>
        <end position="429"/>
    </location>
</feature>
<dbReference type="PANTHER" id="PTHR23114">
    <property type="entry name" value="M7GPPPN-MRNA HYDROLASE"/>
    <property type="match status" value="1"/>
</dbReference>
<evidence type="ECO:0000256" key="7">
    <source>
        <dbReference type="ARBA" id="ARBA00022884"/>
    </source>
</evidence>
<dbReference type="Pfam" id="PF05026">
    <property type="entry name" value="DCP2"/>
    <property type="match status" value="1"/>
</dbReference>
<dbReference type="InterPro" id="IPR036189">
    <property type="entry name" value="DCP2_BoxA_sf"/>
</dbReference>
<dbReference type="GO" id="GO:0000290">
    <property type="term" value="P:deadenylation-dependent decapping of nuclear-transcribed mRNA"/>
    <property type="evidence" value="ECO:0007669"/>
    <property type="project" value="InterPro"/>
</dbReference>